<comment type="subcellular location">
    <subcellularLocation>
        <location evidence="1">Secreted</location>
    </subcellularLocation>
</comment>
<sequence length="1287" mass="139026">MRKTNAMRNLAGLLSILLWLQLWNVNDTFVSASSWVYYVSVDGDDTSGDGSLAKPWRTIQKAADLMQAGDTCIIRGGIYRETVIPAHSGTDEAPITFKNYPGETVTISGADVLAGWTEDPGAPGRIYKTPMSWTLGSGNQLFVNGQMADEARWPNNTGTRSEPTLATMSAGSNTTLTDSQIPTNVDWSGGTVWFAGGAAWIGQDSTITGFNPANGQLAYTSVRASNSNYDARVGNAYYLSGVKGALDADNEWWYDSVNQELYLQPSPVAAIAGQLVEAKKRLFGLDVSARSHIHVKGIGLFAASVKTDDETRYLSIDGMKAAYVSHNSRNLQSNPDESNNGITLRGAYNQVRNSEFAYSSGSLLNVKGRFHTIVNNYIHDGNYSGSWNGLISAVGQEHYIAYNTLTRSGRDVMKLDNLNRMIVEYNDLSYGGLVTNDSGLIYTAGDDARRTEIRYNTFHDMYTHLGMGVYTDNQSSNFIIHHNVIWNVPNADPIRLNSPSNYNLVFNNTAGANTKGMATWAIVFRGDMFGDRVFNNIFAGGDIDFGEARGYVKSHNLVAGLDPLFADPAHHDFRLQTGSPAIDAGRVIASITDGYSGTAPDIGAYEYGQSLFKTGHDFSSPPVIGSIVHHEPPYVNLVRNGSFETGDLQDWTVTAGTAKPVYASGGAWSSETAAMRTQSGSIQLKSPGSELVQTVTGLQPATRYTFSLWTKTSSAAALAFFGVRDYGGAAVTEQAYGTDWVQRTFDFTTGPSSTSATVFLGQAGGGGSGPQFIELDTQTIPSTASAMLEYDVTSFIQTEAGGDQTASLNMKGASSRTTFALKRSGDKQPKLIVTLAGSSVPVELAATHSAGVRLRTGTPDADASFTNPTSFNAANWNSGYQEEFYLKFPLAQLAGGQVTSAKLRLNATGAAAAGAKSTVFGLSDDNWSETTLTWNNKPQGFEQSVSYDDIGFMLPLEHQSEADALRQVVLDARIMHASAAAAEEFPAEVLDDLALAISKARQVADDPASTGAELTAERDRLKAKQESLQARRELLGAIRQASLLLEQTTEGTLPGQYEGSDRTALQQDILLAQAAFGDAGKDRPQLVAAKLVVVEAASRYDARVVSTPVALIPKLHLDSMLNDPQGWSEAYASVSGGWSRFSKDFTRYTASKFGSGLFAWSLRYTFLNISSEWPGVLLRSQKPSGPLNQDTTYLVIFKAGVWELQKWVDGKQKLFKTFPNTQFDGTSAQVYMGAVNVEGGVRLLCYVNGQQVFDLIDRQDPIFHDGYFGFASSGQSGDIDAQPLHQP</sequence>
<dbReference type="Gene3D" id="2.60.120.260">
    <property type="entry name" value="Galactose-binding domain-like"/>
    <property type="match status" value="1"/>
</dbReference>
<dbReference type="InterPro" id="IPR011050">
    <property type="entry name" value="Pectin_lyase_fold/virulence"/>
</dbReference>
<keyword evidence="2" id="KW-0964">Secreted</keyword>
<dbReference type="EMBL" id="JBBPCC010000004">
    <property type="protein sequence ID" value="MEK8128029.1"/>
    <property type="molecule type" value="Genomic_DNA"/>
</dbReference>
<dbReference type="NCBIfam" id="NF041518">
    <property type="entry name" value="choice_anch_Q"/>
    <property type="match status" value="1"/>
</dbReference>
<dbReference type="RefSeq" id="WP_341415089.1">
    <property type="nucleotide sequence ID" value="NZ_JBBPCC010000004.1"/>
</dbReference>
<dbReference type="SUPFAM" id="SSF49785">
    <property type="entry name" value="Galactose-binding domain-like"/>
    <property type="match status" value="1"/>
</dbReference>
<evidence type="ECO:0000259" key="6">
    <source>
        <dbReference type="Pfam" id="PF24517"/>
    </source>
</evidence>
<dbReference type="Pfam" id="PF02018">
    <property type="entry name" value="CBM_4_9"/>
    <property type="match status" value="1"/>
</dbReference>
<comment type="caution">
    <text evidence="7">The sequence shown here is derived from an EMBL/GenBank/DDBJ whole genome shotgun (WGS) entry which is preliminary data.</text>
</comment>
<gene>
    <name evidence="7" type="ORF">WMW72_08960</name>
</gene>
<evidence type="ECO:0000313" key="7">
    <source>
        <dbReference type="EMBL" id="MEK8128029.1"/>
    </source>
</evidence>
<accession>A0ABU9DGM8</accession>
<protein>
    <submittedName>
        <fullName evidence="7">DNRLRE domain-containing protein</fullName>
    </submittedName>
</protein>
<dbReference type="InterPro" id="IPR059226">
    <property type="entry name" value="Choice_anch_Q_dom"/>
</dbReference>
<feature type="domain" description="CBM-cenC" evidence="5">
    <location>
        <begin position="636"/>
        <end position="758"/>
    </location>
</feature>
<dbReference type="InterPro" id="IPR055372">
    <property type="entry name" value="CBM96"/>
</dbReference>
<dbReference type="PANTHER" id="PTHR36453">
    <property type="entry name" value="SECRETED PROTEIN-RELATED"/>
    <property type="match status" value="1"/>
</dbReference>
<evidence type="ECO:0000256" key="2">
    <source>
        <dbReference type="ARBA" id="ARBA00022525"/>
    </source>
</evidence>
<dbReference type="Pfam" id="PF24517">
    <property type="entry name" value="CBM96"/>
    <property type="match status" value="1"/>
</dbReference>
<dbReference type="SUPFAM" id="SSF51126">
    <property type="entry name" value="Pectin lyase-like"/>
    <property type="match status" value="1"/>
</dbReference>
<dbReference type="NCBIfam" id="NF033679">
    <property type="entry name" value="DNRLRE_dom"/>
    <property type="match status" value="1"/>
</dbReference>
<evidence type="ECO:0000256" key="3">
    <source>
        <dbReference type="ARBA" id="ARBA00022729"/>
    </source>
</evidence>
<dbReference type="InterPro" id="IPR012334">
    <property type="entry name" value="Pectin_lyas_fold"/>
</dbReference>
<proteinExistence type="predicted"/>
<evidence type="ECO:0000256" key="4">
    <source>
        <dbReference type="ARBA" id="ARBA00022801"/>
    </source>
</evidence>
<dbReference type="InterPro" id="IPR003305">
    <property type="entry name" value="CenC_carb-bd"/>
</dbReference>
<dbReference type="PANTHER" id="PTHR36453:SF1">
    <property type="entry name" value="RIGHT HANDED BETA HELIX DOMAIN-CONTAINING PROTEIN"/>
    <property type="match status" value="1"/>
</dbReference>
<keyword evidence="4" id="KW-0378">Hydrolase</keyword>
<keyword evidence="8" id="KW-1185">Reference proteome</keyword>
<feature type="domain" description="Carbohydrate-binding module family 96" evidence="6">
    <location>
        <begin position="861"/>
        <end position="939"/>
    </location>
</feature>
<dbReference type="InterPro" id="IPR008979">
    <property type="entry name" value="Galactose-bd-like_sf"/>
</dbReference>
<evidence type="ECO:0000256" key="1">
    <source>
        <dbReference type="ARBA" id="ARBA00004613"/>
    </source>
</evidence>
<keyword evidence="3" id="KW-0732">Signal</keyword>
<organism evidence="7 8">
    <name type="scientific">Paenibacillus filicis</name>
    <dbReference type="NCBI Taxonomy" id="669464"/>
    <lineage>
        <taxon>Bacteria</taxon>
        <taxon>Bacillati</taxon>
        <taxon>Bacillota</taxon>
        <taxon>Bacilli</taxon>
        <taxon>Bacillales</taxon>
        <taxon>Paenibacillaceae</taxon>
        <taxon>Paenibacillus</taxon>
    </lineage>
</organism>
<dbReference type="Gene3D" id="2.160.20.10">
    <property type="entry name" value="Single-stranded right-handed beta-helix, Pectin lyase-like"/>
    <property type="match status" value="2"/>
</dbReference>
<evidence type="ECO:0000259" key="5">
    <source>
        <dbReference type="Pfam" id="PF02018"/>
    </source>
</evidence>
<dbReference type="Proteomes" id="UP001469365">
    <property type="component" value="Unassembled WGS sequence"/>
</dbReference>
<reference evidence="7 8" key="1">
    <citation type="submission" date="2024-04" db="EMBL/GenBank/DDBJ databases">
        <title>draft genome sequnece of Paenibacillus filicis.</title>
        <authorList>
            <person name="Kim D.-U."/>
        </authorList>
    </citation>
    <scope>NUCLEOTIDE SEQUENCE [LARGE SCALE GENOMIC DNA]</scope>
    <source>
        <strain evidence="7 8">KACC14197</strain>
    </source>
</reference>
<evidence type="ECO:0000313" key="8">
    <source>
        <dbReference type="Proteomes" id="UP001469365"/>
    </source>
</evidence>
<name>A0ABU9DGM8_9BACL</name>